<evidence type="ECO:0000313" key="2">
    <source>
        <dbReference type="EMBL" id="CAI3987996.1"/>
    </source>
</evidence>
<feature type="compositionally biased region" description="Acidic residues" evidence="1">
    <location>
        <begin position="56"/>
        <end position="69"/>
    </location>
</feature>
<keyword evidence="4" id="KW-1185">Reference proteome</keyword>
<feature type="compositionally biased region" description="Polar residues" evidence="1">
    <location>
        <begin position="326"/>
        <end position="349"/>
    </location>
</feature>
<feature type="region of interest" description="Disordered" evidence="1">
    <location>
        <begin position="322"/>
        <end position="396"/>
    </location>
</feature>
<accession>A0A9P1FTX2</accession>
<dbReference type="EMBL" id="CAMXCT010001224">
    <property type="protein sequence ID" value="CAI3987996.1"/>
    <property type="molecule type" value="Genomic_DNA"/>
</dbReference>
<feature type="compositionally biased region" description="Basic and acidic residues" evidence="1">
    <location>
        <begin position="350"/>
        <end position="359"/>
    </location>
</feature>
<feature type="compositionally biased region" description="Low complexity" evidence="1">
    <location>
        <begin position="134"/>
        <end position="145"/>
    </location>
</feature>
<protein>
    <submittedName>
        <fullName evidence="2">Uncharacterized protein</fullName>
    </submittedName>
</protein>
<dbReference type="EMBL" id="CAMXCT030001224">
    <property type="protein sequence ID" value="CAL4775308.1"/>
    <property type="molecule type" value="Genomic_DNA"/>
</dbReference>
<evidence type="ECO:0000313" key="3">
    <source>
        <dbReference type="EMBL" id="CAL4775308.1"/>
    </source>
</evidence>
<feature type="compositionally biased region" description="Basic residues" evidence="1">
    <location>
        <begin position="79"/>
        <end position="95"/>
    </location>
</feature>
<feature type="compositionally biased region" description="Low complexity" evidence="1">
    <location>
        <begin position="110"/>
        <end position="124"/>
    </location>
</feature>
<dbReference type="EMBL" id="CAMXCT020001224">
    <property type="protein sequence ID" value="CAL1141371.1"/>
    <property type="molecule type" value="Genomic_DNA"/>
</dbReference>
<dbReference type="AlphaFoldDB" id="A0A9P1FTX2"/>
<dbReference type="Proteomes" id="UP001152797">
    <property type="component" value="Unassembled WGS sequence"/>
</dbReference>
<proteinExistence type="predicted"/>
<feature type="compositionally biased region" description="Acidic residues" evidence="1">
    <location>
        <begin position="270"/>
        <end position="289"/>
    </location>
</feature>
<evidence type="ECO:0000256" key="1">
    <source>
        <dbReference type="SAM" id="MobiDB-lite"/>
    </source>
</evidence>
<feature type="region of interest" description="Disordered" evidence="1">
    <location>
        <begin position="1"/>
        <end position="171"/>
    </location>
</feature>
<organism evidence="2">
    <name type="scientific">Cladocopium goreaui</name>
    <dbReference type="NCBI Taxonomy" id="2562237"/>
    <lineage>
        <taxon>Eukaryota</taxon>
        <taxon>Sar</taxon>
        <taxon>Alveolata</taxon>
        <taxon>Dinophyceae</taxon>
        <taxon>Suessiales</taxon>
        <taxon>Symbiodiniaceae</taxon>
        <taxon>Cladocopium</taxon>
    </lineage>
</organism>
<name>A0A9P1FTX2_9DINO</name>
<comment type="caution">
    <text evidence="2">The sequence shown here is derived from an EMBL/GenBank/DDBJ whole genome shotgun (WGS) entry which is preliminary data.</text>
</comment>
<sequence>MAEILPAVLGGSGSEPEDVPAKPLKRPASSKASATKSRPTPKAPTKKVTPDTPQKEEEDQEEADGENSDEPTPKETKAKKPKSKAKAKSTPKAKSKTGATKTKQTPMKRPAAATATEEPAASPDTTEEDPPKTPKTAKGKNACGKAKAKAKGKRVAAADKLPGTRVKGESDTLSAPYYYKGSNIWGVKLNNVEILKIGGKLIPKEESEKAIGIIHNHFNTGDNLGFCRELQASLKEQLVAKSQGQEAEQPGKSQAASASDAPPPESAHDPEEECVAAEMAEEENQENDPEVAIKAIARKTLLEGETVEHCRMLVAELQKESHKKQLSTACYSPSTSAMSYRNEVSGSSSDRNKTHDIAAERAVGPDSGAVAPDLNVAADDGSESEGSQKTLRLGEI</sequence>
<gene>
    <name evidence="2" type="ORF">C1SCF055_LOCUS15230</name>
</gene>
<feature type="region of interest" description="Disordered" evidence="1">
    <location>
        <begin position="239"/>
        <end position="290"/>
    </location>
</feature>
<reference evidence="2" key="1">
    <citation type="submission" date="2022-10" db="EMBL/GenBank/DDBJ databases">
        <authorList>
            <person name="Chen Y."/>
            <person name="Dougan E. K."/>
            <person name="Chan C."/>
            <person name="Rhodes N."/>
            <person name="Thang M."/>
        </authorList>
    </citation>
    <scope>NUCLEOTIDE SEQUENCE</scope>
</reference>
<reference evidence="3 4" key="2">
    <citation type="submission" date="2024-05" db="EMBL/GenBank/DDBJ databases">
        <authorList>
            <person name="Chen Y."/>
            <person name="Shah S."/>
            <person name="Dougan E. K."/>
            <person name="Thang M."/>
            <person name="Chan C."/>
        </authorList>
    </citation>
    <scope>NUCLEOTIDE SEQUENCE [LARGE SCALE GENOMIC DNA]</scope>
</reference>
<evidence type="ECO:0000313" key="4">
    <source>
        <dbReference type="Proteomes" id="UP001152797"/>
    </source>
</evidence>